<dbReference type="STRING" id="1798228.SAMN05216574_107153"/>
<evidence type="ECO:0000313" key="10">
    <source>
        <dbReference type="EMBL" id="SFE95076.1"/>
    </source>
</evidence>
<evidence type="ECO:0000256" key="5">
    <source>
        <dbReference type="ARBA" id="ARBA00022989"/>
    </source>
</evidence>
<keyword evidence="5 8" id="KW-1133">Transmembrane helix</keyword>
<evidence type="ECO:0000256" key="6">
    <source>
        <dbReference type="ARBA" id="ARBA00023118"/>
    </source>
</evidence>
<keyword evidence="6" id="KW-0051">Antiviral defense</keyword>
<evidence type="ECO:0000256" key="1">
    <source>
        <dbReference type="ARBA" id="ARBA00004236"/>
    </source>
</evidence>
<dbReference type="RefSeq" id="WP_092198102.1">
    <property type="nucleotide sequence ID" value="NZ_FOND01000007.1"/>
</dbReference>
<accession>A0A1I2ERH6</accession>
<keyword evidence="3 8" id="KW-0812">Transmembrane</keyword>
<evidence type="ECO:0000313" key="11">
    <source>
        <dbReference type="Proteomes" id="UP000198589"/>
    </source>
</evidence>
<evidence type="ECO:0000256" key="8">
    <source>
        <dbReference type="SAM" id="Phobius"/>
    </source>
</evidence>
<gene>
    <name evidence="10" type="ORF">SAMN05216574_107153</name>
</gene>
<comment type="subcellular location">
    <subcellularLocation>
        <location evidence="1">Cell membrane</location>
    </subcellularLocation>
</comment>
<dbReference type="Pfam" id="PF18967">
    <property type="entry name" value="PycTM"/>
    <property type="match status" value="1"/>
</dbReference>
<protein>
    <recommendedName>
        <fullName evidence="9">Pycsar effector protein domain-containing protein</fullName>
    </recommendedName>
</protein>
<name>A0A1I2ERH6_9ACTN</name>
<evidence type="ECO:0000259" key="9">
    <source>
        <dbReference type="Pfam" id="PF18967"/>
    </source>
</evidence>
<dbReference type="InterPro" id="IPR043760">
    <property type="entry name" value="PycTM_dom"/>
</dbReference>
<dbReference type="EMBL" id="FOND01000007">
    <property type="protein sequence ID" value="SFE95076.1"/>
    <property type="molecule type" value="Genomic_DNA"/>
</dbReference>
<feature type="domain" description="Pycsar effector protein" evidence="9">
    <location>
        <begin position="23"/>
        <end position="141"/>
    </location>
</feature>
<keyword evidence="11" id="KW-1185">Reference proteome</keyword>
<evidence type="ECO:0000256" key="2">
    <source>
        <dbReference type="ARBA" id="ARBA00022475"/>
    </source>
</evidence>
<keyword evidence="2" id="KW-1003">Cell membrane</keyword>
<reference evidence="11" key="1">
    <citation type="submission" date="2016-10" db="EMBL/GenBank/DDBJ databases">
        <authorList>
            <person name="Varghese N."/>
            <person name="Submissions S."/>
        </authorList>
    </citation>
    <scope>NUCLEOTIDE SEQUENCE [LARGE SCALE GENOMIC DNA]</scope>
    <source>
        <strain evidence="11">DSM 46838</strain>
    </source>
</reference>
<evidence type="ECO:0000256" key="3">
    <source>
        <dbReference type="ARBA" id="ARBA00022692"/>
    </source>
</evidence>
<feature type="transmembrane region" description="Helical" evidence="8">
    <location>
        <begin position="56"/>
        <end position="74"/>
    </location>
</feature>
<feature type="transmembrane region" description="Helical" evidence="8">
    <location>
        <begin position="123"/>
        <end position="144"/>
    </location>
</feature>
<keyword evidence="7 8" id="KW-0472">Membrane</keyword>
<evidence type="ECO:0000256" key="4">
    <source>
        <dbReference type="ARBA" id="ARBA00022741"/>
    </source>
</evidence>
<proteinExistence type="predicted"/>
<organism evidence="10 11">
    <name type="scientific">Blastococcus tunisiensis</name>
    <dbReference type="NCBI Taxonomy" id="1798228"/>
    <lineage>
        <taxon>Bacteria</taxon>
        <taxon>Bacillati</taxon>
        <taxon>Actinomycetota</taxon>
        <taxon>Actinomycetes</taxon>
        <taxon>Geodermatophilales</taxon>
        <taxon>Geodermatophilaceae</taxon>
        <taxon>Blastococcus</taxon>
    </lineage>
</organism>
<dbReference type="Proteomes" id="UP000198589">
    <property type="component" value="Unassembled WGS sequence"/>
</dbReference>
<dbReference type="AlphaFoldDB" id="A0A1I2ERH6"/>
<keyword evidence="4" id="KW-0547">Nucleotide-binding</keyword>
<sequence length="149" mass="15574">MAATSSLELLHAEITAELAAQERHASAIDAKAGVLLGFAGVLVGLSVGNLDGLPANVAAGAAGLAAFFAGWATLPRSFPTLNARKLRDKYLGAEEGFTRLRLLDTRIAIYTQTRAILKVKARLVTAATFFLGSAVILTVIAGILDNRGR</sequence>
<evidence type="ECO:0000256" key="7">
    <source>
        <dbReference type="ARBA" id="ARBA00023136"/>
    </source>
</evidence>